<feature type="compositionally biased region" description="Basic residues" evidence="1">
    <location>
        <begin position="1"/>
        <end position="11"/>
    </location>
</feature>
<feature type="compositionally biased region" description="Polar residues" evidence="1">
    <location>
        <begin position="1163"/>
        <end position="1172"/>
    </location>
</feature>
<feature type="compositionally biased region" description="Basic and acidic residues" evidence="1">
    <location>
        <begin position="2015"/>
        <end position="2035"/>
    </location>
</feature>
<protein>
    <submittedName>
        <fullName evidence="2">Uncharacterized protein</fullName>
    </submittedName>
</protein>
<feature type="compositionally biased region" description="Polar residues" evidence="1">
    <location>
        <begin position="1589"/>
        <end position="1601"/>
    </location>
</feature>
<feature type="compositionally biased region" description="Basic and acidic residues" evidence="1">
    <location>
        <begin position="1123"/>
        <end position="1148"/>
    </location>
</feature>
<feature type="compositionally biased region" description="Polar residues" evidence="1">
    <location>
        <begin position="2064"/>
        <end position="2092"/>
    </location>
</feature>
<feature type="region of interest" description="Disordered" evidence="1">
    <location>
        <begin position="674"/>
        <end position="699"/>
    </location>
</feature>
<feature type="compositionally biased region" description="Basic and acidic residues" evidence="1">
    <location>
        <begin position="2192"/>
        <end position="2204"/>
    </location>
</feature>
<dbReference type="EMBL" id="VSRR010000505">
    <property type="protein sequence ID" value="MPC16421.1"/>
    <property type="molecule type" value="Genomic_DNA"/>
</dbReference>
<dbReference type="Proteomes" id="UP000324222">
    <property type="component" value="Unassembled WGS sequence"/>
</dbReference>
<name>A0A5B7D4Q8_PORTR</name>
<feature type="compositionally biased region" description="Basic and acidic residues" evidence="1">
    <location>
        <begin position="409"/>
        <end position="424"/>
    </location>
</feature>
<feature type="compositionally biased region" description="Basic and acidic residues" evidence="1">
    <location>
        <begin position="1678"/>
        <end position="1687"/>
    </location>
</feature>
<feature type="region of interest" description="Disordered" evidence="1">
    <location>
        <begin position="2245"/>
        <end position="2266"/>
    </location>
</feature>
<feature type="compositionally biased region" description="Basic and acidic residues" evidence="1">
    <location>
        <begin position="354"/>
        <end position="379"/>
    </location>
</feature>
<reference evidence="2 3" key="1">
    <citation type="submission" date="2019-05" db="EMBL/GenBank/DDBJ databases">
        <title>Another draft genome of Portunus trituberculatus and its Hox gene families provides insights of decapod evolution.</title>
        <authorList>
            <person name="Jeong J.-H."/>
            <person name="Song I."/>
            <person name="Kim S."/>
            <person name="Choi T."/>
            <person name="Kim D."/>
            <person name="Ryu S."/>
            <person name="Kim W."/>
        </authorList>
    </citation>
    <scope>NUCLEOTIDE SEQUENCE [LARGE SCALE GENOMIC DNA]</scope>
    <source>
        <tissue evidence="2">Muscle</tissue>
    </source>
</reference>
<feature type="compositionally biased region" description="Low complexity" evidence="1">
    <location>
        <begin position="495"/>
        <end position="509"/>
    </location>
</feature>
<organism evidence="2 3">
    <name type="scientific">Portunus trituberculatus</name>
    <name type="common">Swimming crab</name>
    <name type="synonym">Neptunus trituberculatus</name>
    <dbReference type="NCBI Taxonomy" id="210409"/>
    <lineage>
        <taxon>Eukaryota</taxon>
        <taxon>Metazoa</taxon>
        <taxon>Ecdysozoa</taxon>
        <taxon>Arthropoda</taxon>
        <taxon>Crustacea</taxon>
        <taxon>Multicrustacea</taxon>
        <taxon>Malacostraca</taxon>
        <taxon>Eumalacostraca</taxon>
        <taxon>Eucarida</taxon>
        <taxon>Decapoda</taxon>
        <taxon>Pleocyemata</taxon>
        <taxon>Brachyura</taxon>
        <taxon>Eubrachyura</taxon>
        <taxon>Portunoidea</taxon>
        <taxon>Portunidae</taxon>
        <taxon>Portuninae</taxon>
        <taxon>Portunus</taxon>
    </lineage>
</organism>
<evidence type="ECO:0000256" key="1">
    <source>
        <dbReference type="SAM" id="MobiDB-lite"/>
    </source>
</evidence>
<feature type="compositionally biased region" description="Basic and acidic residues" evidence="1">
    <location>
        <begin position="146"/>
        <end position="168"/>
    </location>
</feature>
<feature type="compositionally biased region" description="Basic and acidic residues" evidence="1">
    <location>
        <begin position="1636"/>
        <end position="1647"/>
    </location>
</feature>
<feature type="compositionally biased region" description="Basic residues" evidence="1">
    <location>
        <begin position="1688"/>
        <end position="1699"/>
    </location>
</feature>
<comment type="caution">
    <text evidence="2">The sequence shown here is derived from an EMBL/GenBank/DDBJ whole genome shotgun (WGS) entry which is preliminary data.</text>
</comment>
<sequence>MGGKARWRKLQRVVGCLPQGPHASVDKPRQRRERARTRDAKRRRLGEDGEENADTILIGSKKEIKKEDEEHKACENKNENDKEADKPHLEQEKELEDKIKTEINDTDNSSYSEKKVQEAMEQRAGVWTASPNGWVFRPLSDTTLEEELRKAQEEEDENGKRDRIHENGQRVAKFFLSDDESDSDTAIFIDAYQPVAPEDKDSQSSEAPVTSPCHSEALQRDGLLENSSGFLVQSQVQVPLEAEDVELVLADAIEEDEISETVDPLAKISTMEAVVTDCMRQDSQMAVLPSRFLEAETASDQTSTDLSIESAANSVNKQLPCLNKTDAATSSGSTEDRDCIKSESADGQVGVSTMKKEVEREADAAQDTFHQEADTESHSTPDIPTSKEQVQLAMITEATIENSSLPKPDSGKEVVDAHDTRGDNEAENLFFSLYPEYHPGEPEENDSRSPCDVAQDIEDSVDVASQKVNDQDGQEHPKDFQEICDASQTANLAQDSSSDDSPTSVVDPVATSTPEIVPRTILHKSDSFHRDLHQLESSASCQGGLEEAGAEAGQDALELESRLESERARQTLVGKAREWIKGVARMGATKRVDSSYGNQPILEATEDTCSHSVGETDDDNEVFTVPADTLDGNSTEVLAELESSEDVKVFDMPKEDQEACFTPDEDENDIPESGTNLSTQQIPQGNTGLQSSSTWDSWRCSPPDRGVLEDDARVQDAKESSTLDIHTKATAEVSEDLNFDEEGSHSTGEDWNATQQNITQLSPGVGDVIDHYPPEEKVHYSSPANEEQDYFTPGMDVEDNLKAIHDGNIYLQPPATQTLQACYPLPDPVVFPSAFEDSYDGPTPADYHTPYPKPIHDSGLHETPEEEVSTPYTPVEELKIICSSVELLQAQYTHEKGSAIHDLLAKRLQTHHTPEDESIIHDSPAKEQEAYNTPDNKDMEQNYTPANTETCYTFSEEYSSYHTPAEKQGTCIYIGGMNYDNTPTKGSTTYKPAEEKDGDYISKEEEEEAQLSHYTPAEEQENLNTPEREESVHHYARVEGEKFQHVSEEEEEEEKGYHTPAEEHWTHYTPADEQYTCCTPTDEINGFSTSAEDGEAIHTPVNEPNAYYETAEEDIIHCEPDEESFARDEEQESHNTPHITHSTDKEAGTESNVINEPTEANLLHSTSDNKLSTPAEGDEDAHTPSNDYNTPDTCAPDEGVTLDTRDTDLESHYIPDSHLETRQEEKEEEKEEEEEEEEKENEEKGENIAEKRVEDEDNKDEEGRDDYFEMNRERTESERGEKDSEGEEKNDSEKEERKNRGREGRKDSEREERADSKGEERGDSGGEGGKDSHREERKEGEGEERKNSERNERKDSDKERKDNENEGRKENERKERKDSEREEKEEDREKERKDNEKEGKKENRMKERKDSEREEKKEDTRKESKDSEREEKEEDRRKERKDSEKEEKEEDRRKERKDSDREEKKADRRKERKDSEKEEMVDIEREDNIEREEREVNVNERRRNSGEERRDVAEMEKRRPSDWEWRKNSGGEERRNSDWEKRRNERKRKESKEGKKQSETEGSTEEHTATQAASATGEAAGVLGAPVTSGAQSAAATLDSHTASEDVGASRLTVLSNPSEGVISDHTDVPQRGFRGGREKNNRELKSHQKHGKARHQHTSTDNGDAGGKASVGDEYAEDAKREDKSANKRRRNRRNKGKYHGEQETGITHPQSATGRDWTPSRNAEAKFFSHGGSWEMEVSHERDIHYQNKEYHSQRQESCSPRENFPRENSGTSAFFQKPTVPHQGDIVATSGSCKRSNKNVPYQKKQQQANYKDKFSECQRESYRRVERLSEEQKAEGAGEFAVPGSLGSPGSTGYQNSERRRNKGNEKGSRRCEYGEDILQEKFAPEGGESVEKPPLAKIWSPRIERKDKKDIRKERRERKVFDRYGEELKKGVSGTPGRGSASHSRPPLLETPVEGVTPSGAQKREVKPSSGSLLGSPPPPPPPSCTTTKLRYPEALSQPLSPPPSPPLNKAREMKEKTKPTSGEMEKIKEAYLTSDPPSYARKAASQSVMYTIPETAPVSPQQTEKGAPNPQSSKLSQDRPQCTPKSSSHKDTSEHQAPDQTKSPVSQDGKQTRGSSCKSPPPPSCHASHSPKQQSTSSTVDPQTSHEKLTSASHSSFPPLASPPPSQQESFRDFVGTPISKSPLKLKPEIDTSQKTDAAEEEISTGKPNAGSEKPPGSPGKLSVAQRMKFPELQISAIETKAEESHTDAVSRKTDVPQAR</sequence>
<feature type="compositionally biased region" description="Basic and acidic residues" evidence="1">
    <location>
        <begin position="912"/>
        <end position="940"/>
    </location>
</feature>
<feature type="compositionally biased region" description="Low complexity" evidence="1">
    <location>
        <begin position="1569"/>
        <end position="1580"/>
    </location>
</feature>
<feature type="compositionally biased region" description="Basic and acidic residues" evidence="1">
    <location>
        <begin position="2094"/>
        <end position="2103"/>
    </location>
</feature>
<feature type="compositionally biased region" description="Basic and acidic residues" evidence="1">
    <location>
        <begin position="112"/>
        <end position="121"/>
    </location>
</feature>
<feature type="compositionally biased region" description="Basic and acidic residues" evidence="1">
    <location>
        <begin position="1203"/>
        <end position="1225"/>
    </location>
</feature>
<feature type="region of interest" description="Disordered" evidence="1">
    <location>
        <begin position="1"/>
        <end position="169"/>
    </location>
</feature>
<feature type="region of interest" description="Disordered" evidence="1">
    <location>
        <begin position="1123"/>
        <end position="1726"/>
    </location>
</feature>
<feature type="region of interest" description="Disordered" evidence="1">
    <location>
        <begin position="1747"/>
        <end position="2230"/>
    </location>
</feature>
<evidence type="ECO:0000313" key="3">
    <source>
        <dbReference type="Proteomes" id="UP000324222"/>
    </source>
</evidence>
<feature type="compositionally biased region" description="Polar residues" evidence="1">
    <location>
        <begin position="380"/>
        <end position="389"/>
    </location>
</feature>
<feature type="compositionally biased region" description="Basic residues" evidence="1">
    <location>
        <begin position="1648"/>
        <end position="1658"/>
    </location>
</feature>
<proteinExistence type="predicted"/>
<feature type="compositionally biased region" description="Basic residues" evidence="1">
    <location>
        <begin position="29"/>
        <end position="44"/>
    </location>
</feature>
<feature type="compositionally biased region" description="Basic and acidic residues" evidence="1">
    <location>
        <begin position="438"/>
        <end position="449"/>
    </location>
</feature>
<feature type="compositionally biased region" description="Basic and acidic residues" evidence="1">
    <location>
        <begin position="1861"/>
        <end position="1888"/>
    </location>
</feature>
<feature type="region of interest" description="Disordered" evidence="1">
    <location>
        <begin position="324"/>
        <end position="512"/>
    </location>
</feature>
<feature type="compositionally biased region" description="Basic and acidic residues" evidence="1">
    <location>
        <begin position="1907"/>
        <end position="1935"/>
    </location>
</feature>
<feature type="compositionally biased region" description="Polar residues" evidence="1">
    <location>
        <begin position="1706"/>
        <end position="1715"/>
    </location>
</feature>
<feature type="compositionally biased region" description="Basic and acidic residues" evidence="1">
    <location>
        <begin position="334"/>
        <end position="344"/>
    </location>
</feature>
<feature type="region of interest" description="Disordered" evidence="1">
    <location>
        <begin position="194"/>
        <end position="220"/>
    </location>
</feature>
<feature type="compositionally biased region" description="Polar residues" evidence="1">
    <location>
        <begin position="1758"/>
        <end position="1777"/>
    </location>
</feature>
<feature type="compositionally biased region" description="Polar residues" evidence="1">
    <location>
        <begin position="1792"/>
        <end position="1813"/>
    </location>
</feature>
<keyword evidence="3" id="KW-1185">Reference proteome</keyword>
<feature type="compositionally biased region" description="Polar residues" evidence="1">
    <location>
        <begin position="674"/>
        <end position="696"/>
    </location>
</feature>
<gene>
    <name evidence="2" type="ORF">E2C01_009245</name>
</gene>
<dbReference type="OrthoDB" id="6372547at2759"/>
<feature type="compositionally biased region" description="Basic and acidic residues" evidence="1">
    <location>
        <begin position="1241"/>
        <end position="1254"/>
    </location>
</feature>
<feature type="compositionally biased region" description="Basic and acidic residues" evidence="1">
    <location>
        <begin position="1261"/>
        <end position="1568"/>
    </location>
</feature>
<feature type="compositionally biased region" description="Polar residues" evidence="1">
    <location>
        <begin position="2139"/>
        <end position="2149"/>
    </location>
</feature>
<feature type="compositionally biased region" description="Polar residues" evidence="1">
    <location>
        <begin position="1183"/>
        <end position="1192"/>
    </location>
</feature>
<feature type="region of interest" description="Disordered" evidence="1">
    <location>
        <begin position="911"/>
        <end position="943"/>
    </location>
</feature>
<feature type="compositionally biased region" description="Acidic residues" evidence="1">
    <location>
        <begin position="1226"/>
        <end position="1240"/>
    </location>
</feature>
<feature type="compositionally biased region" description="Basic and acidic residues" evidence="1">
    <location>
        <begin position="1747"/>
        <end position="1757"/>
    </location>
</feature>
<feature type="compositionally biased region" description="Polar residues" evidence="1">
    <location>
        <begin position="2104"/>
        <end position="2120"/>
    </location>
</feature>
<feature type="compositionally biased region" description="Basic and acidic residues" evidence="1">
    <location>
        <begin position="2246"/>
        <end position="2266"/>
    </location>
</feature>
<feature type="compositionally biased region" description="Basic and acidic residues" evidence="1">
    <location>
        <begin position="1814"/>
        <end position="1840"/>
    </location>
</feature>
<feature type="compositionally biased region" description="Basic and acidic residues" evidence="1">
    <location>
        <begin position="60"/>
        <end position="103"/>
    </location>
</feature>
<accession>A0A5B7D4Q8</accession>
<feature type="compositionally biased region" description="Basic and acidic residues" evidence="1">
    <location>
        <begin position="469"/>
        <end position="481"/>
    </location>
</feature>
<evidence type="ECO:0000313" key="2">
    <source>
        <dbReference type="EMBL" id="MPC16421.1"/>
    </source>
</evidence>
<feature type="region of interest" description="Disordered" evidence="1">
    <location>
        <begin position="1004"/>
        <end position="1024"/>
    </location>
</feature>